<dbReference type="Proteomes" id="UP000176951">
    <property type="component" value="Unassembled WGS sequence"/>
</dbReference>
<sequence length="97" mass="11050">MKVVQTFQTEIPVTFYKEESFFVAYSPALDLAAQGIDMEEAQKNFTEVVAIFFEETASRGTLEDALLSLGWMKKQHTFEPPKVVETQNQKIDIPIFA</sequence>
<dbReference type="Gene3D" id="3.30.160.250">
    <property type="match status" value="1"/>
</dbReference>
<dbReference type="SUPFAM" id="SSF143100">
    <property type="entry name" value="TTHA1013/TTHA0281-like"/>
    <property type="match status" value="1"/>
</dbReference>
<comment type="caution">
    <text evidence="1">The sequence shown here is derived from an EMBL/GenBank/DDBJ whole genome shotgun (WGS) entry which is preliminary data.</text>
</comment>
<reference evidence="1 2" key="1">
    <citation type="journal article" date="2016" name="Nat. Commun.">
        <title>Thousands of microbial genomes shed light on interconnected biogeochemical processes in an aquifer system.</title>
        <authorList>
            <person name="Anantharaman K."/>
            <person name="Brown C.T."/>
            <person name="Hug L.A."/>
            <person name="Sharon I."/>
            <person name="Castelle C.J."/>
            <person name="Probst A.J."/>
            <person name="Thomas B.C."/>
            <person name="Singh A."/>
            <person name="Wilkins M.J."/>
            <person name="Karaoz U."/>
            <person name="Brodie E.L."/>
            <person name="Williams K.H."/>
            <person name="Hubbard S.S."/>
            <person name="Banfield J.F."/>
        </authorList>
    </citation>
    <scope>NUCLEOTIDE SEQUENCE [LARGE SCALE GENOMIC DNA]</scope>
</reference>
<proteinExistence type="predicted"/>
<evidence type="ECO:0000313" key="2">
    <source>
        <dbReference type="Proteomes" id="UP000176951"/>
    </source>
</evidence>
<evidence type="ECO:0008006" key="3">
    <source>
        <dbReference type="Google" id="ProtNLM"/>
    </source>
</evidence>
<protein>
    <recommendedName>
        <fullName evidence="3">HicB-like antitoxin of toxin-antitoxin system domain-containing protein</fullName>
    </recommendedName>
</protein>
<dbReference type="AlphaFoldDB" id="A0A1G2PV27"/>
<dbReference type="InterPro" id="IPR035069">
    <property type="entry name" value="TTHA1013/TTHA0281-like"/>
</dbReference>
<gene>
    <name evidence="1" type="ORF">A3A97_04620</name>
</gene>
<evidence type="ECO:0000313" key="1">
    <source>
        <dbReference type="EMBL" id="OHA52165.1"/>
    </source>
</evidence>
<organism evidence="1 2">
    <name type="scientific">Candidatus Terrybacteria bacterium RIFCSPLOWO2_01_FULL_40_23</name>
    <dbReference type="NCBI Taxonomy" id="1802366"/>
    <lineage>
        <taxon>Bacteria</taxon>
        <taxon>Candidatus Terryibacteriota</taxon>
    </lineage>
</organism>
<accession>A0A1G2PV27</accession>
<name>A0A1G2PV27_9BACT</name>
<dbReference type="EMBL" id="MHSW01000012">
    <property type="protein sequence ID" value="OHA52165.1"/>
    <property type="molecule type" value="Genomic_DNA"/>
</dbReference>